<name>A0AAV9P3I8_9PEZI</name>
<dbReference type="Gene3D" id="2.170.270.10">
    <property type="entry name" value="SET domain"/>
    <property type="match status" value="1"/>
</dbReference>
<dbReference type="SUPFAM" id="SSF82199">
    <property type="entry name" value="SET domain"/>
    <property type="match status" value="1"/>
</dbReference>
<sequence>MALVIRNGPGRTRERHGVVDESDGKTPLTNFASTKTGNLTVRHPLLELRLTPTTGLGLFAKCDVKRGSRLLSEAPLLLIPSSGPTTYQDLQQQLEKASPAEREALYGLQHDPELLSRNQVRQVRNYAVTIRKFAKDKDGLKSFVQTQAKAMAIFETNATKLVNKSGSAVFPLYSRINHSCTPNVYANYNPSLRTHTVHAIRDIEAGEEILTTYIDSSQFFAGRDEDLKKYGFECACAFCQSHEPSLLGPTTSDATKRDLRRAKINVVKRSLYAFEGEHARADGICAPRSPSEALDRAQDLIKLLREEGLLGMDLAQAYRWASKYSLQFGVLEKARDYAQKEAEVELCCLGPETDYMGGSGNAASWLKHVQATAEKDKVKLRACEKRMAKEVKRMEKKAEKKAKKR</sequence>
<accession>A0AAV9P3I8</accession>
<dbReference type="PANTHER" id="PTHR47332:SF4">
    <property type="entry name" value="SET DOMAIN-CONTAINING PROTEIN 5"/>
    <property type="match status" value="1"/>
</dbReference>
<dbReference type="PROSITE" id="PS50280">
    <property type="entry name" value="SET"/>
    <property type="match status" value="1"/>
</dbReference>
<dbReference type="InterPro" id="IPR053185">
    <property type="entry name" value="SET_domain_protein"/>
</dbReference>
<dbReference type="InterPro" id="IPR001214">
    <property type="entry name" value="SET_dom"/>
</dbReference>
<dbReference type="AlphaFoldDB" id="A0AAV9P3I8"/>
<keyword evidence="4" id="KW-1185">Reference proteome</keyword>
<protein>
    <recommendedName>
        <fullName evidence="2">SET domain-containing protein</fullName>
    </recommendedName>
</protein>
<feature type="domain" description="SET" evidence="2">
    <location>
        <begin position="44"/>
        <end position="214"/>
    </location>
</feature>
<reference evidence="3 4" key="1">
    <citation type="submission" date="2023-08" db="EMBL/GenBank/DDBJ databases">
        <title>Black Yeasts Isolated from many extreme environments.</title>
        <authorList>
            <person name="Coleine C."/>
            <person name="Stajich J.E."/>
            <person name="Selbmann L."/>
        </authorList>
    </citation>
    <scope>NUCLEOTIDE SEQUENCE [LARGE SCALE GENOMIC DNA]</scope>
    <source>
        <strain evidence="3 4">CCFEE 5935</strain>
    </source>
</reference>
<dbReference type="Proteomes" id="UP001337655">
    <property type="component" value="Unassembled WGS sequence"/>
</dbReference>
<evidence type="ECO:0000256" key="1">
    <source>
        <dbReference type="SAM" id="MobiDB-lite"/>
    </source>
</evidence>
<proteinExistence type="predicted"/>
<evidence type="ECO:0000259" key="2">
    <source>
        <dbReference type="PROSITE" id="PS50280"/>
    </source>
</evidence>
<gene>
    <name evidence="3" type="ORF">LTR77_009041</name>
</gene>
<comment type="caution">
    <text evidence="3">The sequence shown here is derived from an EMBL/GenBank/DDBJ whole genome shotgun (WGS) entry which is preliminary data.</text>
</comment>
<dbReference type="PANTHER" id="PTHR47332">
    <property type="entry name" value="SET DOMAIN-CONTAINING PROTEIN 5"/>
    <property type="match status" value="1"/>
</dbReference>
<dbReference type="CDD" id="cd20071">
    <property type="entry name" value="SET_SMYD"/>
    <property type="match status" value="1"/>
</dbReference>
<dbReference type="InterPro" id="IPR046341">
    <property type="entry name" value="SET_dom_sf"/>
</dbReference>
<organism evidence="3 4">
    <name type="scientific">Saxophila tyrrhenica</name>
    <dbReference type="NCBI Taxonomy" id="1690608"/>
    <lineage>
        <taxon>Eukaryota</taxon>
        <taxon>Fungi</taxon>
        <taxon>Dikarya</taxon>
        <taxon>Ascomycota</taxon>
        <taxon>Pezizomycotina</taxon>
        <taxon>Dothideomycetes</taxon>
        <taxon>Dothideomycetidae</taxon>
        <taxon>Mycosphaerellales</taxon>
        <taxon>Extremaceae</taxon>
        <taxon>Saxophila</taxon>
    </lineage>
</organism>
<evidence type="ECO:0000313" key="3">
    <source>
        <dbReference type="EMBL" id="KAK5165512.1"/>
    </source>
</evidence>
<feature type="compositionally biased region" description="Basic and acidic residues" evidence="1">
    <location>
        <begin position="11"/>
        <end position="24"/>
    </location>
</feature>
<dbReference type="SMART" id="SM00317">
    <property type="entry name" value="SET"/>
    <property type="match status" value="1"/>
</dbReference>
<dbReference type="RefSeq" id="XP_064655596.1">
    <property type="nucleotide sequence ID" value="XM_064806270.1"/>
</dbReference>
<evidence type="ECO:0000313" key="4">
    <source>
        <dbReference type="Proteomes" id="UP001337655"/>
    </source>
</evidence>
<dbReference type="Gene3D" id="1.10.220.160">
    <property type="match status" value="1"/>
</dbReference>
<dbReference type="GeneID" id="89930373"/>
<dbReference type="EMBL" id="JAVRRT010000016">
    <property type="protein sequence ID" value="KAK5165512.1"/>
    <property type="molecule type" value="Genomic_DNA"/>
</dbReference>
<feature type="region of interest" description="Disordered" evidence="1">
    <location>
        <begin position="1"/>
        <end position="33"/>
    </location>
</feature>
<dbReference type="Pfam" id="PF00856">
    <property type="entry name" value="SET"/>
    <property type="match status" value="1"/>
</dbReference>